<dbReference type="PANTHER" id="PTHR37823:SF1">
    <property type="entry name" value="CYTOCHROME C-553-LIKE"/>
    <property type="match status" value="1"/>
</dbReference>
<gene>
    <name evidence="8" type="ORF">Q2T42_00760</name>
</gene>
<evidence type="ECO:0000256" key="2">
    <source>
        <dbReference type="ARBA" id="ARBA00022617"/>
    </source>
</evidence>
<sequence>MVCFAIVVALLGATRLHRPDPYVQEVLSLHGDSVQGHAIFQINCAGCHGIMADGKVGPSLKNVSDRKSPPRLIKQVISGQTPPMPKFQPSPQEMADLLSYLESL</sequence>
<reference evidence="8" key="1">
    <citation type="journal article" date="2023" name="Plants (Basel)">
        <title>Genomic Analysis of Leptolyngbya boryana CZ1 Reveals Efficient Carbon Fixation Modules.</title>
        <authorList>
            <person name="Bai X."/>
            <person name="Wang H."/>
            <person name="Cheng W."/>
            <person name="Wang J."/>
            <person name="Ma M."/>
            <person name="Hu H."/>
            <person name="Song Z."/>
            <person name="Ma H."/>
            <person name="Fan Y."/>
            <person name="Du C."/>
            <person name="Xu J."/>
        </authorList>
    </citation>
    <scope>NUCLEOTIDE SEQUENCE</scope>
    <source>
        <strain evidence="8">CZ1</strain>
    </source>
</reference>
<evidence type="ECO:0000256" key="1">
    <source>
        <dbReference type="ARBA" id="ARBA00022448"/>
    </source>
</evidence>
<keyword evidence="2 6" id="KW-0349">Heme</keyword>
<dbReference type="GO" id="GO:0020037">
    <property type="term" value="F:heme binding"/>
    <property type="evidence" value="ECO:0007669"/>
    <property type="project" value="InterPro"/>
</dbReference>
<keyword evidence="3 6" id="KW-0479">Metal-binding</keyword>
<feature type="domain" description="Cytochrome c" evidence="7">
    <location>
        <begin position="31"/>
        <end position="104"/>
    </location>
</feature>
<evidence type="ECO:0000256" key="5">
    <source>
        <dbReference type="ARBA" id="ARBA00023004"/>
    </source>
</evidence>
<dbReference type="InterPro" id="IPR051811">
    <property type="entry name" value="Cytochrome_c550/c551-like"/>
</dbReference>
<keyword evidence="1" id="KW-0813">Transport</keyword>
<reference evidence="8" key="2">
    <citation type="submission" date="2023-07" db="EMBL/GenBank/DDBJ databases">
        <authorList>
            <person name="Bai X.-H."/>
            <person name="Wang H.-H."/>
            <person name="Wang J."/>
            <person name="Ma M.-Y."/>
            <person name="Hu H.-H."/>
            <person name="Song Z.-L."/>
            <person name="Ma H.-G."/>
            <person name="Fan Y."/>
            <person name="Du C.-Y."/>
            <person name="Xu J.-C."/>
        </authorList>
    </citation>
    <scope>NUCLEOTIDE SEQUENCE</scope>
    <source>
        <strain evidence="8">CZ1</strain>
    </source>
</reference>
<evidence type="ECO:0000256" key="4">
    <source>
        <dbReference type="ARBA" id="ARBA00022982"/>
    </source>
</evidence>
<evidence type="ECO:0000259" key="7">
    <source>
        <dbReference type="PROSITE" id="PS51007"/>
    </source>
</evidence>
<name>A0AA96X306_LEPBY</name>
<dbReference type="InterPro" id="IPR036909">
    <property type="entry name" value="Cyt_c-like_dom_sf"/>
</dbReference>
<keyword evidence="5 6" id="KW-0408">Iron</keyword>
<keyword evidence="4" id="KW-0249">Electron transport</keyword>
<evidence type="ECO:0000256" key="3">
    <source>
        <dbReference type="ARBA" id="ARBA00022723"/>
    </source>
</evidence>
<protein>
    <submittedName>
        <fullName evidence="8">Cytochrome c</fullName>
    </submittedName>
</protein>
<dbReference type="PANTHER" id="PTHR37823">
    <property type="entry name" value="CYTOCHROME C-553-LIKE"/>
    <property type="match status" value="1"/>
</dbReference>
<proteinExistence type="predicted"/>
<evidence type="ECO:0000313" key="8">
    <source>
        <dbReference type="EMBL" id="WNZ49278.1"/>
    </source>
</evidence>
<dbReference type="Pfam" id="PF13442">
    <property type="entry name" value="Cytochrome_CBB3"/>
    <property type="match status" value="1"/>
</dbReference>
<dbReference type="InterPro" id="IPR009056">
    <property type="entry name" value="Cyt_c-like_dom"/>
</dbReference>
<dbReference type="Gene3D" id="1.10.760.10">
    <property type="entry name" value="Cytochrome c-like domain"/>
    <property type="match status" value="1"/>
</dbReference>
<organism evidence="8">
    <name type="scientific">Leptolyngbya boryana CZ1</name>
    <dbReference type="NCBI Taxonomy" id="3060204"/>
    <lineage>
        <taxon>Bacteria</taxon>
        <taxon>Bacillati</taxon>
        <taxon>Cyanobacteriota</taxon>
        <taxon>Cyanophyceae</taxon>
        <taxon>Leptolyngbyales</taxon>
        <taxon>Leptolyngbyaceae</taxon>
        <taxon>Leptolyngbya group</taxon>
        <taxon>Leptolyngbya</taxon>
    </lineage>
</organism>
<dbReference type="SUPFAM" id="SSF46626">
    <property type="entry name" value="Cytochrome c"/>
    <property type="match status" value="1"/>
</dbReference>
<evidence type="ECO:0000256" key="6">
    <source>
        <dbReference type="PROSITE-ProRule" id="PRU00433"/>
    </source>
</evidence>
<dbReference type="PROSITE" id="PS51007">
    <property type="entry name" value="CYTC"/>
    <property type="match status" value="1"/>
</dbReference>
<dbReference type="GO" id="GO:0046872">
    <property type="term" value="F:metal ion binding"/>
    <property type="evidence" value="ECO:0007669"/>
    <property type="project" value="UniProtKB-KW"/>
</dbReference>
<dbReference type="EMBL" id="CP130144">
    <property type="protein sequence ID" value="WNZ49278.1"/>
    <property type="molecule type" value="Genomic_DNA"/>
</dbReference>
<dbReference type="AlphaFoldDB" id="A0AA96X306"/>
<accession>A0AA96X306</accession>
<dbReference type="GO" id="GO:0009055">
    <property type="term" value="F:electron transfer activity"/>
    <property type="evidence" value="ECO:0007669"/>
    <property type="project" value="InterPro"/>
</dbReference>